<reference evidence="10 11" key="1">
    <citation type="journal article" date="2024" name="Plant Biotechnol. J.">
        <title>Dendrobium thyrsiflorum genome and its molecular insights into genes involved in important horticultural traits.</title>
        <authorList>
            <person name="Chen B."/>
            <person name="Wang J.Y."/>
            <person name="Zheng P.J."/>
            <person name="Li K.L."/>
            <person name="Liang Y.M."/>
            <person name="Chen X.F."/>
            <person name="Zhang C."/>
            <person name="Zhao X."/>
            <person name="He X."/>
            <person name="Zhang G.Q."/>
            <person name="Liu Z.J."/>
            <person name="Xu Q."/>
        </authorList>
    </citation>
    <scope>NUCLEOTIDE SEQUENCE [LARGE SCALE GENOMIC DNA]</scope>
    <source>
        <strain evidence="10">GZMU011</strain>
    </source>
</reference>
<feature type="compositionally biased region" description="Basic and acidic residues" evidence="7">
    <location>
        <begin position="711"/>
        <end position="726"/>
    </location>
</feature>
<feature type="compositionally biased region" description="Basic and acidic residues" evidence="7">
    <location>
        <begin position="122"/>
        <end position="131"/>
    </location>
</feature>
<feature type="compositionally biased region" description="Polar residues" evidence="7">
    <location>
        <begin position="727"/>
        <end position="739"/>
    </location>
</feature>
<organism evidence="10 11">
    <name type="scientific">Dendrobium thyrsiflorum</name>
    <name type="common">Pinecone-like raceme dendrobium</name>
    <name type="synonym">Orchid</name>
    <dbReference type="NCBI Taxonomy" id="117978"/>
    <lineage>
        <taxon>Eukaryota</taxon>
        <taxon>Viridiplantae</taxon>
        <taxon>Streptophyta</taxon>
        <taxon>Embryophyta</taxon>
        <taxon>Tracheophyta</taxon>
        <taxon>Spermatophyta</taxon>
        <taxon>Magnoliopsida</taxon>
        <taxon>Liliopsida</taxon>
        <taxon>Asparagales</taxon>
        <taxon>Orchidaceae</taxon>
        <taxon>Epidendroideae</taxon>
        <taxon>Malaxideae</taxon>
        <taxon>Dendrobiinae</taxon>
        <taxon>Dendrobium</taxon>
    </lineage>
</organism>
<feature type="domain" description="PHD-type" evidence="8">
    <location>
        <begin position="388"/>
        <end position="439"/>
    </location>
</feature>
<keyword evidence="11" id="KW-1185">Reference proteome</keyword>
<dbReference type="PANTHER" id="PTHR33304">
    <property type="match status" value="1"/>
</dbReference>
<sequence>MMIESGTCNVCSAPCSSCMHYNRSISAIKNESGFSGVICVRGEEADSSSAFNLGGMPSCKSRICDDLQHVASETSNLLSTTSSHDSCFENADSKANFRTSTVYDASDYVDMPQDVCSREFVEEERPLEKKPGHGRINSHSNTSAQLGHGFSSGQGEEQSALECHGDNLLYTSEVRDANVAVPGYVVDVEKKDMECSNMTINSSFEMNVRAIPNEGGDGNHYNETRQNHSIESKLTATGDASLLDNNCNSASVNTVSFVKSQLPSSECDVSPEESIRRAEVDNVESSFASVTAGSEHKFSAFPNHEVSTPCRMRSGFSSGKIDELCQETRTVTDREKPFDNGSKRSHLNAPLEKNGTVLDATKGQGNHALTQSTTEGENSDSDALLDDVKVCDICGDAGREDLLAICSRCSDGAEHTYCMNEMLHKVPEGDWLCEECKIKEMKNQNVDECEAVSGKLNSTCLNEASQNALNTLIPKKLPKLDTGPTDFVTQGPSKRLQSSHISTRRQAEHPEEGKGSDRKGASLEIASPRKNPVLSRQFSLKNQTMEKVKTTSMPTLSEVQSAKGSEAFSRYKASLSSSSFKGQPHPPSPHGFLSRSVSFSYSNSVPKVKTSFENAPHKQKITRESTTNDLRKEGLVKSLIRTTSFKNATSGRPNTESTSKSSSFKPSLPEGLRGPKEVKERSNVERKNISAMQNSLLRPSAVVASNYSTKVDAKSVHSDGKIKSISETDSPSSSKTFNDANDLGSNEGKKQASYSSKSVGYSDGNYKAEQHKRFKPLSKGMQTNTSAIDGSNSKVDVVSPHSILQFSESGRKDDSMRDSPRTASSRFTALGGAQKPRCQRCNETGHLTQHCSVDKLRKSANKLAAEGNSSEVVKKPNKWREIVNAAISRSGELKGTKPGAREELQAAKANMNCEAASKNAPSAFIQKTSVSILESGNGKDTSKDLKVDSTKNIAVENSGPPTILPVEVSCVTKADDLSHSPTIAKFSEKPFAETLQYKTSLLANTLRPSAIPKLECIWQGSFNVLGTGNFAEKFNGIQAHLSSSASNRVFEAAIKVPGCVQLEEVSHINLWSSHFQRIGPQEENIALFFFAKDAESYERSYRKLMDRMHKNDLSLRGNIDGVELYIFTSNKLPVNSQRWNMMYYLWGMFRAKRKYGLPVMGGQKKPSVSNLDMELPNQDLPIAPNTHVCNVHYPESRPSKILPGELADSMDLLPIASGIEEKACRSLEDSIKKFSTQMLADPDVPQGQPSFSVGNLSRTTVDPLRVTDSPKSMVLMSTSNSCSEEKNDGAFQKKFDGDCANRKTGDMFALADDLGEESSLKRASSVPLGSPNCNQGDEFSSIEGNLRDKECSTSSVAIIDDDDPRQNVLEADCLNNKKRGRSCSIERVLQHAHGISNSAAEMVQLRERQSWISMEDDRELKKNCYAGVSTVTEVNVSNRLSSKIHPLYPSILTQQIEGEPICSQPVKPVNSRTTERCFFPTDLCPVQNNKSANIIHIPSSDDEETPESCTPDLELALGGKCKSSKPAASPLPFASVGGKQHMQLGFSGDDEDDLSASLSLSLGFPAAERERSAKNIFKKEQVLPEKPQANTSLFLFGRFNNS</sequence>
<feature type="region of interest" description="Disordered" evidence="7">
    <location>
        <begin position="614"/>
        <end position="692"/>
    </location>
</feature>
<feature type="compositionally biased region" description="Polar residues" evidence="7">
    <location>
        <begin position="640"/>
        <end position="654"/>
    </location>
</feature>
<name>A0ABD0UML7_DENTH</name>
<dbReference type="SUPFAM" id="SSF57903">
    <property type="entry name" value="FYVE/PHD zinc finger"/>
    <property type="match status" value="1"/>
</dbReference>
<evidence type="ECO:0000259" key="9">
    <source>
        <dbReference type="PROSITE" id="PS50158"/>
    </source>
</evidence>
<dbReference type="InterPro" id="IPR011011">
    <property type="entry name" value="Znf_FYVE_PHD"/>
</dbReference>
<dbReference type="Proteomes" id="UP001552299">
    <property type="component" value="Unassembled WGS sequence"/>
</dbReference>
<dbReference type="InterPro" id="IPR049914">
    <property type="entry name" value="PHD1-3/5-6"/>
</dbReference>
<comment type="caution">
    <text evidence="10">The sequence shown here is derived from an EMBL/GenBank/DDBJ whole genome shotgun (WGS) entry which is preliminary data.</text>
</comment>
<feature type="region of interest" description="Disordered" evidence="7">
    <location>
        <begin position="711"/>
        <end position="837"/>
    </location>
</feature>
<dbReference type="PROSITE" id="PS50016">
    <property type="entry name" value="ZF_PHD_2"/>
    <property type="match status" value="1"/>
</dbReference>
<gene>
    <name evidence="10" type="ORF">M5K25_017383</name>
</gene>
<accession>A0ABD0UML7</accession>
<dbReference type="Gene3D" id="3.30.40.10">
    <property type="entry name" value="Zinc/RING finger domain, C3HC4 (zinc finger)"/>
    <property type="match status" value="1"/>
</dbReference>
<feature type="compositionally biased region" description="Low complexity" evidence="7">
    <location>
        <begin position="655"/>
        <end position="670"/>
    </location>
</feature>
<keyword evidence="4" id="KW-0805">Transcription regulation</keyword>
<dbReference type="PANTHER" id="PTHR33304:SF61">
    <property type="entry name" value="RING_FYVE_PHD ZINC FINGER SUPERFAMILY PROTEIN"/>
    <property type="match status" value="1"/>
</dbReference>
<evidence type="ECO:0000256" key="3">
    <source>
        <dbReference type="ARBA" id="ARBA00022833"/>
    </source>
</evidence>
<evidence type="ECO:0000256" key="7">
    <source>
        <dbReference type="SAM" id="MobiDB-lite"/>
    </source>
</evidence>
<feature type="region of interest" description="Disordered" evidence="7">
    <location>
        <begin position="122"/>
        <end position="156"/>
    </location>
</feature>
<evidence type="ECO:0008006" key="12">
    <source>
        <dbReference type="Google" id="ProtNLM"/>
    </source>
</evidence>
<feature type="compositionally biased region" description="Basic and acidic residues" evidence="7">
    <location>
        <begin position="809"/>
        <end position="820"/>
    </location>
</feature>
<feature type="compositionally biased region" description="Polar residues" evidence="7">
    <location>
        <begin position="363"/>
        <end position="376"/>
    </location>
</feature>
<evidence type="ECO:0000313" key="10">
    <source>
        <dbReference type="EMBL" id="KAL0913891.1"/>
    </source>
</evidence>
<feature type="region of interest" description="Disordered" evidence="7">
    <location>
        <begin position="481"/>
        <end position="532"/>
    </location>
</feature>
<proteinExistence type="predicted"/>
<dbReference type="Pfam" id="PF23121">
    <property type="entry name" value="SPOC_AIPP2"/>
    <property type="match status" value="1"/>
</dbReference>
<dbReference type="InterPro" id="IPR001878">
    <property type="entry name" value="Znf_CCHC"/>
</dbReference>
<evidence type="ECO:0000256" key="1">
    <source>
        <dbReference type="ARBA" id="ARBA00022723"/>
    </source>
</evidence>
<dbReference type="InterPro" id="IPR056280">
    <property type="entry name" value="AIPP2-like_SPOC"/>
</dbReference>
<dbReference type="GO" id="GO:0008270">
    <property type="term" value="F:zinc ion binding"/>
    <property type="evidence" value="ECO:0007669"/>
    <property type="project" value="UniProtKB-KW"/>
</dbReference>
<keyword evidence="1" id="KW-0479">Metal-binding</keyword>
<dbReference type="PROSITE" id="PS50158">
    <property type="entry name" value="ZF_CCHC"/>
    <property type="match status" value="1"/>
</dbReference>
<evidence type="ECO:0000259" key="8">
    <source>
        <dbReference type="PROSITE" id="PS50016"/>
    </source>
</evidence>
<keyword evidence="5" id="KW-0804">Transcription</keyword>
<evidence type="ECO:0000313" key="11">
    <source>
        <dbReference type="Proteomes" id="UP001552299"/>
    </source>
</evidence>
<keyword evidence="2 6" id="KW-0863">Zinc-finger</keyword>
<dbReference type="InterPro" id="IPR001965">
    <property type="entry name" value="Znf_PHD"/>
</dbReference>
<feature type="compositionally biased region" description="Basic and acidic residues" evidence="7">
    <location>
        <begin position="505"/>
        <end position="521"/>
    </location>
</feature>
<dbReference type="EMBL" id="JANQDX010000013">
    <property type="protein sequence ID" value="KAL0913891.1"/>
    <property type="molecule type" value="Genomic_DNA"/>
</dbReference>
<evidence type="ECO:0000256" key="4">
    <source>
        <dbReference type="ARBA" id="ARBA00023015"/>
    </source>
</evidence>
<feature type="domain" description="CCHC-type" evidence="9">
    <location>
        <begin position="837"/>
        <end position="851"/>
    </location>
</feature>
<feature type="region of interest" description="Disordered" evidence="7">
    <location>
        <begin position="334"/>
        <end position="381"/>
    </location>
</feature>
<evidence type="ECO:0000256" key="2">
    <source>
        <dbReference type="ARBA" id="ARBA00022771"/>
    </source>
</evidence>
<evidence type="ECO:0000256" key="6">
    <source>
        <dbReference type="PROSITE-ProRule" id="PRU00047"/>
    </source>
</evidence>
<evidence type="ECO:0000256" key="5">
    <source>
        <dbReference type="ARBA" id="ARBA00023163"/>
    </source>
</evidence>
<feature type="compositionally biased region" description="Polar residues" evidence="7">
    <location>
        <begin position="780"/>
        <end position="794"/>
    </location>
</feature>
<dbReference type="SMART" id="SM00249">
    <property type="entry name" value="PHD"/>
    <property type="match status" value="1"/>
</dbReference>
<dbReference type="InterPro" id="IPR019787">
    <property type="entry name" value="Znf_PHD-finger"/>
</dbReference>
<protein>
    <recommendedName>
        <fullName evidence="12">PHD-type domain-containing protein</fullName>
    </recommendedName>
</protein>
<feature type="compositionally biased region" description="Basic and acidic residues" evidence="7">
    <location>
        <begin position="673"/>
        <end position="688"/>
    </location>
</feature>
<feature type="compositionally biased region" description="Polar residues" evidence="7">
    <location>
        <begin position="137"/>
        <end position="156"/>
    </location>
</feature>
<feature type="compositionally biased region" description="Polar residues" evidence="7">
    <location>
        <begin position="487"/>
        <end position="501"/>
    </location>
</feature>
<keyword evidence="3" id="KW-0862">Zinc</keyword>
<dbReference type="InterPro" id="IPR013083">
    <property type="entry name" value="Znf_RING/FYVE/PHD"/>
</dbReference>